<dbReference type="OrthoDB" id="2988649at2"/>
<proteinExistence type="predicted"/>
<dbReference type="Gene3D" id="1.10.287.1080">
    <property type="entry name" value="MazG-like"/>
    <property type="match status" value="1"/>
</dbReference>
<dbReference type="Proteomes" id="UP000294919">
    <property type="component" value="Unassembled WGS sequence"/>
</dbReference>
<evidence type="ECO:0000313" key="1">
    <source>
        <dbReference type="EMBL" id="TCO69676.1"/>
    </source>
</evidence>
<reference evidence="1 2" key="1">
    <citation type="submission" date="2019-03" db="EMBL/GenBank/DDBJ databases">
        <title>Genomic Encyclopedia of Type Strains, Phase IV (KMG-IV): sequencing the most valuable type-strain genomes for metagenomic binning, comparative biology and taxonomic classification.</title>
        <authorList>
            <person name="Goeker M."/>
        </authorList>
    </citation>
    <scope>NUCLEOTIDE SEQUENCE [LARGE SCALE GENOMIC DNA]</scope>
    <source>
        <strain evidence="1 2">DSM 102940</strain>
    </source>
</reference>
<protein>
    <recommendedName>
        <fullName evidence="3">DUF1573 domain-containing protein</fullName>
    </recommendedName>
</protein>
<comment type="caution">
    <text evidence="1">The sequence shown here is derived from an EMBL/GenBank/DDBJ whole genome shotgun (WGS) entry which is preliminary data.</text>
</comment>
<dbReference type="RefSeq" id="WP_132247389.1">
    <property type="nucleotide sequence ID" value="NZ_SLWV01000030.1"/>
</dbReference>
<sequence length="131" mass="14965">MCDSIINKFQDSVSEVLIRHKSILDIISKYQESCSKVNRSIIKSATSCGCIHVDGKKQTIPETISYKELHDFMNNHVSGDLCDICKDKIEKEMGNHLFYLVALCNTLDLDLHEIFKKQCKSIDTLGKYSLY</sequence>
<evidence type="ECO:0008006" key="3">
    <source>
        <dbReference type="Google" id="ProtNLM"/>
    </source>
</evidence>
<name>A0A4R2KGS8_9FIRM</name>
<accession>A0A4R2KGS8</accession>
<dbReference type="EMBL" id="SLWV01000030">
    <property type="protein sequence ID" value="TCO69676.1"/>
    <property type="molecule type" value="Genomic_DNA"/>
</dbReference>
<evidence type="ECO:0000313" key="2">
    <source>
        <dbReference type="Proteomes" id="UP000294919"/>
    </source>
</evidence>
<gene>
    <name evidence="1" type="ORF">EV214_13012</name>
</gene>
<organism evidence="1 2">
    <name type="scientific">Marinisporobacter balticus</name>
    <dbReference type="NCBI Taxonomy" id="2018667"/>
    <lineage>
        <taxon>Bacteria</taxon>
        <taxon>Bacillati</taxon>
        <taxon>Bacillota</taxon>
        <taxon>Clostridia</taxon>
        <taxon>Peptostreptococcales</taxon>
        <taxon>Thermotaleaceae</taxon>
        <taxon>Marinisporobacter</taxon>
    </lineage>
</organism>
<dbReference type="AlphaFoldDB" id="A0A4R2KGS8"/>
<keyword evidence="2" id="KW-1185">Reference proteome</keyword>
<dbReference type="SUPFAM" id="SSF101386">
    <property type="entry name" value="all-alpha NTP pyrophosphatases"/>
    <property type="match status" value="1"/>
</dbReference>